<organism evidence="2">
    <name type="scientific">Arundo donax</name>
    <name type="common">Giant reed</name>
    <name type="synonym">Donax arundinaceus</name>
    <dbReference type="NCBI Taxonomy" id="35708"/>
    <lineage>
        <taxon>Eukaryota</taxon>
        <taxon>Viridiplantae</taxon>
        <taxon>Streptophyta</taxon>
        <taxon>Embryophyta</taxon>
        <taxon>Tracheophyta</taxon>
        <taxon>Spermatophyta</taxon>
        <taxon>Magnoliopsida</taxon>
        <taxon>Liliopsida</taxon>
        <taxon>Poales</taxon>
        <taxon>Poaceae</taxon>
        <taxon>PACMAD clade</taxon>
        <taxon>Arundinoideae</taxon>
        <taxon>Arundineae</taxon>
        <taxon>Arundo</taxon>
    </lineage>
</organism>
<dbReference type="AlphaFoldDB" id="A0A0A9EF34"/>
<accession>A0A0A9EF34</accession>
<dbReference type="EMBL" id="GBRH01201400">
    <property type="protein sequence ID" value="JAD96495.1"/>
    <property type="molecule type" value="Transcribed_RNA"/>
</dbReference>
<name>A0A0A9EF34_ARUDO</name>
<proteinExistence type="predicted"/>
<reference evidence="2" key="1">
    <citation type="submission" date="2014-09" db="EMBL/GenBank/DDBJ databases">
        <authorList>
            <person name="Magalhaes I.L.F."/>
            <person name="Oliveira U."/>
            <person name="Santos F.R."/>
            <person name="Vidigal T.H.D.A."/>
            <person name="Brescovit A.D."/>
            <person name="Santos A.J."/>
        </authorList>
    </citation>
    <scope>NUCLEOTIDE SEQUENCE</scope>
    <source>
        <tissue evidence="2">Shoot tissue taken approximately 20 cm above the soil surface</tissue>
    </source>
</reference>
<feature type="region of interest" description="Disordered" evidence="1">
    <location>
        <begin position="16"/>
        <end position="45"/>
    </location>
</feature>
<evidence type="ECO:0000313" key="2">
    <source>
        <dbReference type="EMBL" id="JAD96495.1"/>
    </source>
</evidence>
<protein>
    <submittedName>
        <fullName evidence="2">Uncharacterized protein</fullName>
    </submittedName>
</protein>
<sequence>MPGLAHGRMPQLQQLGLTTHMQEHLRSSNPDIDGHGPASSSSGGA</sequence>
<evidence type="ECO:0000256" key="1">
    <source>
        <dbReference type="SAM" id="MobiDB-lite"/>
    </source>
</evidence>
<reference evidence="2" key="2">
    <citation type="journal article" date="2015" name="Data Brief">
        <title>Shoot transcriptome of the giant reed, Arundo donax.</title>
        <authorList>
            <person name="Barrero R.A."/>
            <person name="Guerrero F.D."/>
            <person name="Moolhuijzen P."/>
            <person name="Goolsby J.A."/>
            <person name="Tidwell J."/>
            <person name="Bellgard S.E."/>
            <person name="Bellgard M.I."/>
        </authorList>
    </citation>
    <scope>NUCLEOTIDE SEQUENCE</scope>
    <source>
        <tissue evidence="2">Shoot tissue taken approximately 20 cm above the soil surface</tissue>
    </source>
</reference>
<feature type="compositionally biased region" description="Low complexity" evidence="1">
    <location>
        <begin position="35"/>
        <end position="45"/>
    </location>
</feature>